<evidence type="ECO:0000259" key="7">
    <source>
        <dbReference type="Pfam" id="PF01103"/>
    </source>
</evidence>
<dbReference type="eggNOG" id="COG4775">
    <property type="taxonomic scope" value="Bacteria"/>
</dbReference>
<dbReference type="PANTHER" id="PTHR12815:SF47">
    <property type="entry name" value="TRANSLOCATION AND ASSEMBLY MODULE SUBUNIT TAMA"/>
    <property type="match status" value="1"/>
</dbReference>
<evidence type="ECO:0000256" key="3">
    <source>
        <dbReference type="ARBA" id="ARBA00022729"/>
    </source>
</evidence>
<evidence type="ECO:0000259" key="9">
    <source>
        <dbReference type="Pfam" id="PF08479"/>
    </source>
</evidence>
<dbReference type="KEGG" id="scs:Sta7437_3741"/>
<comment type="subcellular location">
    <subcellularLocation>
        <location evidence="1">Membrane</location>
    </subcellularLocation>
</comment>
<keyword evidence="2" id="KW-0812">Transmembrane</keyword>
<evidence type="ECO:0000256" key="6">
    <source>
        <dbReference type="SAM" id="MobiDB-lite"/>
    </source>
</evidence>
<dbReference type="InterPro" id="IPR013686">
    <property type="entry name" value="Polypept-transport_assoc_ShlB"/>
</dbReference>
<dbReference type="HOGENOM" id="CLU_007664_2_0_3"/>
<dbReference type="RefSeq" id="WP_015194898.1">
    <property type="nucleotide sequence ID" value="NC_019748.1"/>
</dbReference>
<feature type="compositionally biased region" description="Low complexity" evidence="6">
    <location>
        <begin position="89"/>
        <end position="98"/>
    </location>
</feature>
<keyword evidence="3" id="KW-0732">Signal</keyword>
<evidence type="ECO:0000256" key="2">
    <source>
        <dbReference type="ARBA" id="ARBA00022692"/>
    </source>
</evidence>
<dbReference type="Proteomes" id="UP000010473">
    <property type="component" value="Chromosome"/>
</dbReference>
<organism evidence="10 11">
    <name type="scientific">Stanieria cyanosphaera (strain ATCC 29371 / PCC 7437)</name>
    <dbReference type="NCBI Taxonomy" id="111780"/>
    <lineage>
        <taxon>Bacteria</taxon>
        <taxon>Bacillati</taxon>
        <taxon>Cyanobacteriota</taxon>
        <taxon>Cyanophyceae</taxon>
        <taxon>Pleurocapsales</taxon>
        <taxon>Dermocarpellaceae</taxon>
        <taxon>Stanieria</taxon>
    </lineage>
</organism>
<evidence type="ECO:0000256" key="5">
    <source>
        <dbReference type="ARBA" id="ARBA00023237"/>
    </source>
</evidence>
<feature type="compositionally biased region" description="Low complexity" evidence="6">
    <location>
        <begin position="105"/>
        <end position="114"/>
    </location>
</feature>
<dbReference type="PANTHER" id="PTHR12815">
    <property type="entry name" value="SORTING AND ASSEMBLY MACHINERY SAMM50 PROTEIN FAMILY MEMBER"/>
    <property type="match status" value="1"/>
</dbReference>
<feature type="domain" description="POTRA" evidence="8">
    <location>
        <begin position="294"/>
        <end position="354"/>
    </location>
</feature>
<keyword evidence="4" id="KW-0472">Membrane</keyword>
<feature type="domain" description="POTRA" evidence="8">
    <location>
        <begin position="124"/>
        <end position="192"/>
    </location>
</feature>
<dbReference type="EMBL" id="CP003653">
    <property type="protein sequence ID" value="AFZ37237.1"/>
    <property type="molecule type" value="Genomic_DNA"/>
</dbReference>
<name>K9XZX3_STAC7</name>
<gene>
    <name evidence="10" type="ordered locus">Sta7437_3741</name>
</gene>
<sequence length="711" mass="77692">MATSYSLSLPLAARGEVVPNSVISQRENQAKIPILNKPLKPQVIISTNKTNYLAQTDFPDNQSPQLEIPLDNGQPPNVPDSEQQPPQIENQTPPTENQPTPPNQTQPNDTEQTPAQAPEPRVLVAEVSVVGADDELEDIVYETINTQPGRTTTRSQLQEDVNAVYATGFFQDVQVTPEDTPLGVRITFAVQPNPILNQVVIETVPPEGNRVLPAEQVDKIFANNYGRILNLRDLQNGIKQLNQWYTQNGYELAQVVGAPQVSPDGTVTLVVAEGVIEDIQVRYFDEEDEPIDGKTRDFIITREIELEPGDVFKRDTAQRDLQRVFGLGIFEDARFSFSPGEDPRKVVVNVDVVESNTGSVAAGAGFSSSSGLFGTVSYQQKNLGGNNQTLGAEVQLGQRELLFDVSFSDPWIGGDPFRTSYTVNAFRRRSISLVFDGDENDIRTANEDDSPRVVRTGGGINFSRPLSRDPFKKADWTLSTGFQYQRVQIENADGEIAPLSRPQDGSQNLAFSDSGEDDLFTLRFGATRDRRNNNLQPTQGSLLRLGVDQTIPIGSGSILFNRIRGSYSYYIPIDFISFSEGPQALALNLQAGTVLGDLPPYEAFVLGGSNSVRGYAEGEVGSGRSYVQATAEYRFPIFSIVGGALFLDYGTTLGSDGAVPGEPSQVRDLPGSGFGYGAGVRVQSPLGQIRVDYAINDEGDNRIHFGIGERF</sequence>
<dbReference type="PATRIC" id="fig|111780.3.peg.3874"/>
<dbReference type="InterPro" id="IPR039910">
    <property type="entry name" value="D15-like"/>
</dbReference>
<feature type="compositionally biased region" description="Polar residues" evidence="6">
    <location>
        <begin position="54"/>
        <end position="65"/>
    </location>
</feature>
<evidence type="ECO:0000256" key="1">
    <source>
        <dbReference type="ARBA" id="ARBA00004370"/>
    </source>
</evidence>
<feature type="domain" description="Bacterial surface antigen (D15)" evidence="7">
    <location>
        <begin position="382"/>
        <end position="711"/>
    </location>
</feature>
<dbReference type="Pfam" id="PF07244">
    <property type="entry name" value="POTRA"/>
    <property type="match status" value="2"/>
</dbReference>
<dbReference type="InterPro" id="IPR010827">
    <property type="entry name" value="BamA/TamA_POTRA"/>
</dbReference>
<dbReference type="Gene3D" id="3.10.20.310">
    <property type="entry name" value="membrane protein fhac"/>
    <property type="match status" value="3"/>
</dbReference>
<evidence type="ECO:0000313" key="11">
    <source>
        <dbReference type="Proteomes" id="UP000010473"/>
    </source>
</evidence>
<dbReference type="InterPro" id="IPR000184">
    <property type="entry name" value="Bac_surfAg_D15"/>
</dbReference>
<dbReference type="STRING" id="111780.Sta7437_3741"/>
<protein>
    <submittedName>
        <fullName evidence="10">Surface antigen (D15)</fullName>
    </submittedName>
</protein>
<evidence type="ECO:0000313" key="10">
    <source>
        <dbReference type="EMBL" id="AFZ37237.1"/>
    </source>
</evidence>
<dbReference type="Pfam" id="PF01103">
    <property type="entry name" value="Omp85"/>
    <property type="match status" value="1"/>
</dbReference>
<dbReference type="Pfam" id="PF08479">
    <property type="entry name" value="POTRA_2"/>
    <property type="match status" value="1"/>
</dbReference>
<dbReference type="GO" id="GO:0019867">
    <property type="term" value="C:outer membrane"/>
    <property type="evidence" value="ECO:0007669"/>
    <property type="project" value="InterPro"/>
</dbReference>
<keyword evidence="11" id="KW-1185">Reference proteome</keyword>
<proteinExistence type="predicted"/>
<accession>K9XZX3</accession>
<evidence type="ECO:0000259" key="8">
    <source>
        <dbReference type="Pfam" id="PF07244"/>
    </source>
</evidence>
<keyword evidence="5" id="KW-0998">Cell outer membrane</keyword>
<feature type="region of interest" description="Disordered" evidence="6">
    <location>
        <begin position="54"/>
        <end position="120"/>
    </location>
</feature>
<dbReference type="Gene3D" id="2.40.160.50">
    <property type="entry name" value="membrane protein fhac: a member of the omp85/tpsb transporter family"/>
    <property type="match status" value="1"/>
</dbReference>
<evidence type="ECO:0000256" key="4">
    <source>
        <dbReference type="ARBA" id="ARBA00023136"/>
    </source>
</evidence>
<reference evidence="11" key="1">
    <citation type="journal article" date="2013" name="Proc. Natl. Acad. Sci. U.S.A.">
        <title>Improving the coverage of the cyanobacterial phylum using diversity-driven genome sequencing.</title>
        <authorList>
            <person name="Shih P.M."/>
            <person name="Wu D."/>
            <person name="Latifi A."/>
            <person name="Axen S.D."/>
            <person name="Fewer D.P."/>
            <person name="Talla E."/>
            <person name="Calteau A."/>
            <person name="Cai F."/>
            <person name="Tandeau de Marsac N."/>
            <person name="Rippka R."/>
            <person name="Herdman M."/>
            <person name="Sivonen K."/>
            <person name="Coursin T."/>
            <person name="Laurent T."/>
            <person name="Goodwin L."/>
            <person name="Nolan M."/>
            <person name="Davenport K.W."/>
            <person name="Han C.S."/>
            <person name="Rubin E.M."/>
            <person name="Eisen J.A."/>
            <person name="Woyke T."/>
            <person name="Gugger M."/>
            <person name="Kerfeld C.A."/>
        </authorList>
    </citation>
    <scope>NUCLEOTIDE SEQUENCE [LARGE SCALE GENOMIC DNA]</scope>
    <source>
        <strain evidence="11">ATCC 29371 / PCC 7437</strain>
    </source>
</reference>
<feature type="domain" description="Polypeptide-transport-associated ShlB-type" evidence="9">
    <location>
        <begin position="201"/>
        <end position="274"/>
    </location>
</feature>
<dbReference type="AlphaFoldDB" id="K9XZX3"/>